<keyword evidence="1" id="KW-0175">Coiled coil</keyword>
<keyword evidence="4" id="KW-1185">Reference proteome</keyword>
<dbReference type="InterPro" id="IPR013496">
    <property type="entry name" value="CHP02680"/>
</dbReference>
<organism evidence="3 4">
    <name type="scientific">Nocardiopsis ansamitocini</name>
    <dbReference type="NCBI Taxonomy" id="1670832"/>
    <lineage>
        <taxon>Bacteria</taxon>
        <taxon>Bacillati</taxon>
        <taxon>Actinomycetota</taxon>
        <taxon>Actinomycetes</taxon>
        <taxon>Streptosporangiales</taxon>
        <taxon>Nocardiopsidaceae</taxon>
        <taxon>Nocardiopsis</taxon>
    </lineage>
</organism>
<dbReference type="EMBL" id="BSQG01000006">
    <property type="protein sequence ID" value="GLU49267.1"/>
    <property type="molecule type" value="Genomic_DNA"/>
</dbReference>
<feature type="region of interest" description="Disordered" evidence="2">
    <location>
        <begin position="755"/>
        <end position="784"/>
    </location>
</feature>
<sequence length="1455" mass="158283">MSSEDKPAVITRPKRYRLQRAGILNVWQYDDHVFEFADGRLLLRGRNGAGKSKALEMLLPFLLDGDARRLDTTGTSRTSLRWLMLEGRTATESGGDAVPEDGDTTLGYLWVEFGGRGADGAARTRTLGAAITASAAQPEARAMFFVTDRRIGDDLSLSVDGHPLPIERLRTEVGPDNCYDTAVGYRARVMHDLFGLDDPMRYRNLIHLLYRLRRPTVGERLEAGELVSVLAEALPPMDDAVLDEVARNITDLDTARARLTALRSAEEQVSGFLGDYRGYLHGVLHDQTVQVRAQIDSYEERDAELSRLETELDALVSTESSVQEERDRLRRSRDTAASDASTLSEGGTGAPEPGEAEQQARYAAVSAYIRAAEAAWSAAEHALTAEQQAQARLAGDSSAIERGIGTLRRLHVGLRDSARTAGIESASIGEIPQVVRVTLAPRESVTQVNLDGLEQAVERRPVNGIEVTTLRTRLAGLHDRLSRAGAQALERESTVADLYRRALVLDAAERRESTLDSEAEWGDDLVERARMRERAAIEAVREASTGYAADVRDWSNALRAAAPDAAVASALASLEERVELPLDDTLRVLPADTPESVARDAHAIVDPLLHELRDRRDTAIGEERELTAELDDLDERKAAGTEYVTAPRPSWATAPRDGAAGTPLHLAVDFAEGLAPEQQAGLEAALEASGLLAGLITPDGSVLDPDTRDLLLTAGEPVRGATLLDALVPLDVPEAGIGRGSVIALLGSIRLEGGPETTTDEAAPTESWFTTPSSPRRRPDNSVGLDGRWRLGVATGSHRKAAPEYIGEAARAETLKRNRAKTERRIEMARDLLDEALERRSDIENRHDSLIRVNRSVPSGGGLVAAWAALDNARDWLASAVREHAAARSAADTARKTALTLRAALVEPALEHGLPADRDELTGVQAALGMLRVQIASAHRDLEALAVRLEDYHQHTVAWERAREARILSEDARGAAIGDMITVRRETELTDRARSAAPDQIETAVAQVRARMNDAGDALTALEREAQRARDARVAAETRYDTALLERAEQARRALDAGARLRAMLATPEGGADSALLAAAGLAGLAGESGPIAAYDAAEQVEDGGDELPKRVQALGALVAEIETGLAAYPDLPVIDDSGILRRREELHRRLGDDAVLGARTELTEPLGTKRVTVHDDHGAHDITDYAHRLSAGIVEAEETAAVREEEAYERHLLGELAGHLSRQIDEARELIATMNDVLGDVTTSQGLGVRLDWRLAPDADADIHAVVPLLRRPAEQRTRVETTRLRDALRRCIEAIRRLDPTAVGGAQLRAALDYRSWFAFTVYVTDAAHPERERRLTHRTALSQGEQRVIAYLVLFAAAAAQFGALALEAPQSPRLILLDDAFAKVDEPTHGRLLGMLVQLDLDFVLTSERVWGCFPSVPRLHVYECLRDPAVPGIATLHFTWDGNRRRLNGV</sequence>
<dbReference type="Pfam" id="PF13558">
    <property type="entry name" value="SbcC_Walker_B"/>
    <property type="match status" value="1"/>
</dbReference>
<dbReference type="RefSeq" id="WP_285760743.1">
    <property type="nucleotide sequence ID" value="NZ_BSQG01000006.1"/>
</dbReference>
<feature type="compositionally biased region" description="Basic and acidic residues" evidence="2">
    <location>
        <begin position="323"/>
        <end position="336"/>
    </location>
</feature>
<dbReference type="Proteomes" id="UP001165092">
    <property type="component" value="Unassembled WGS sequence"/>
</dbReference>
<dbReference type="SUPFAM" id="SSF52540">
    <property type="entry name" value="P-loop containing nucleoside triphosphate hydrolases"/>
    <property type="match status" value="1"/>
</dbReference>
<accession>A0A9W6P951</accession>
<protein>
    <recommendedName>
        <fullName evidence="5">TIGR02680 family protein</fullName>
    </recommendedName>
</protein>
<evidence type="ECO:0000256" key="1">
    <source>
        <dbReference type="SAM" id="Coils"/>
    </source>
</evidence>
<dbReference type="NCBIfam" id="TIGR02680">
    <property type="entry name" value="TIGR02680 family protein"/>
    <property type="match status" value="1"/>
</dbReference>
<feature type="coiled-coil region" evidence="1">
    <location>
        <begin position="609"/>
        <end position="636"/>
    </location>
</feature>
<feature type="region of interest" description="Disordered" evidence="2">
    <location>
        <begin position="316"/>
        <end position="358"/>
    </location>
</feature>
<comment type="caution">
    <text evidence="3">The sequence shown here is derived from an EMBL/GenBank/DDBJ whole genome shotgun (WGS) entry which is preliminary data.</text>
</comment>
<proteinExistence type="predicted"/>
<evidence type="ECO:0000313" key="4">
    <source>
        <dbReference type="Proteomes" id="UP001165092"/>
    </source>
</evidence>
<evidence type="ECO:0000256" key="2">
    <source>
        <dbReference type="SAM" id="MobiDB-lite"/>
    </source>
</evidence>
<feature type="compositionally biased region" description="Low complexity" evidence="2">
    <location>
        <begin position="755"/>
        <end position="766"/>
    </location>
</feature>
<reference evidence="3" key="1">
    <citation type="submission" date="2023-02" db="EMBL/GenBank/DDBJ databases">
        <title>Nocardiopsis ansamitocini NBRC 112285.</title>
        <authorList>
            <person name="Ichikawa N."/>
            <person name="Sato H."/>
            <person name="Tonouchi N."/>
        </authorList>
    </citation>
    <scope>NUCLEOTIDE SEQUENCE</scope>
    <source>
        <strain evidence="3">NBRC 112285</strain>
    </source>
</reference>
<name>A0A9W6P951_9ACTN</name>
<dbReference type="InterPro" id="IPR027417">
    <property type="entry name" value="P-loop_NTPase"/>
</dbReference>
<evidence type="ECO:0008006" key="5">
    <source>
        <dbReference type="Google" id="ProtNLM"/>
    </source>
</evidence>
<feature type="coiled-coil region" evidence="1">
    <location>
        <begin position="1005"/>
        <end position="1039"/>
    </location>
</feature>
<evidence type="ECO:0000313" key="3">
    <source>
        <dbReference type="EMBL" id="GLU49267.1"/>
    </source>
</evidence>
<gene>
    <name evidence="3" type="ORF">Nans01_36180</name>
</gene>
<feature type="coiled-coil region" evidence="1">
    <location>
        <begin position="812"/>
        <end position="853"/>
    </location>
</feature>